<dbReference type="HOGENOM" id="CLU_2358254_0_0_5"/>
<dbReference type="EMBL" id="AP010803">
    <property type="protein sequence ID" value="BAI96675.1"/>
    <property type="molecule type" value="Genomic_DNA"/>
</dbReference>
<keyword evidence="1" id="KW-0472">Membrane</keyword>
<proteinExistence type="predicted"/>
<evidence type="ECO:0000313" key="3">
    <source>
        <dbReference type="Proteomes" id="UP000007753"/>
    </source>
</evidence>
<reference evidence="2 3" key="1">
    <citation type="journal article" date="2010" name="J. Bacteriol.">
        <title>Complete genome sequence of the representative gamma-hexachlorocyclohexane-degrading bacterium Sphingobium japonicum UT26.</title>
        <authorList>
            <person name="Nagata Y."/>
            <person name="Ohtsubo Y."/>
            <person name="Endo R."/>
            <person name="Ichikawa N."/>
            <person name="Ankai A."/>
            <person name="Oguchi A."/>
            <person name="Fukui S."/>
            <person name="Fujita N."/>
            <person name="Tsuda M."/>
        </authorList>
    </citation>
    <scope>NUCLEOTIDE SEQUENCE [LARGE SCALE GENOMIC DNA]</scope>
    <source>
        <strain evidence="3">DSM 16413 / CCM 7287 / MTCC 6362 / UT26 / NBRC 101211 / UT26S</strain>
    </source>
</reference>
<keyword evidence="1" id="KW-0812">Transmembrane</keyword>
<dbReference type="Proteomes" id="UP000007753">
    <property type="component" value="Chromosome 1"/>
</dbReference>
<organism evidence="2 3">
    <name type="scientific">Sphingobium indicum (strain DSM 16413 / CCM 7287 / MTCC 6362 / UT26 / NBRC 101211 / UT26S)</name>
    <name type="common">Sphingobium japonicum</name>
    <dbReference type="NCBI Taxonomy" id="452662"/>
    <lineage>
        <taxon>Bacteria</taxon>
        <taxon>Pseudomonadati</taxon>
        <taxon>Pseudomonadota</taxon>
        <taxon>Alphaproteobacteria</taxon>
        <taxon>Sphingomonadales</taxon>
        <taxon>Sphingomonadaceae</taxon>
        <taxon>Sphingobium</taxon>
    </lineage>
</organism>
<gene>
    <name evidence="2" type="ordered locus">SJA_C1-18410</name>
</gene>
<name>D4Z243_SPHIU</name>
<accession>D4Z243</accession>
<dbReference type="STRING" id="452662.SJA_C1-18410"/>
<feature type="transmembrane region" description="Helical" evidence="1">
    <location>
        <begin position="63"/>
        <end position="86"/>
    </location>
</feature>
<evidence type="ECO:0000313" key="2">
    <source>
        <dbReference type="EMBL" id="BAI96675.1"/>
    </source>
</evidence>
<evidence type="ECO:0000256" key="1">
    <source>
        <dbReference type="SAM" id="Phobius"/>
    </source>
</evidence>
<keyword evidence="3" id="KW-1185">Reference proteome</keyword>
<dbReference type="AlphaFoldDB" id="D4Z243"/>
<keyword evidence="1" id="KW-1133">Transmembrane helix</keyword>
<dbReference type="KEGG" id="sjp:SJA_C1-18410"/>
<sequence length="96" mass="10198">MRVIVSPCRIIGMICAPASRRRTSSWNVAWRRSGPHAFVPDAPPPLSSRLSAADASSCATAKFGITVGCVQAAISAGAILFELAFIRGVSEGKRRR</sequence>
<protein>
    <submittedName>
        <fullName evidence="2">Uncharacterized protein</fullName>
    </submittedName>
</protein>